<reference evidence="2" key="1">
    <citation type="submission" date="2016-10" db="EMBL/GenBank/DDBJ databases">
        <authorList>
            <person name="Varghese N."/>
            <person name="Submissions S."/>
        </authorList>
    </citation>
    <scope>NUCLEOTIDE SEQUENCE [LARGE SCALE GENOMIC DNA]</scope>
    <source>
        <strain evidence="2">DSM 22620</strain>
    </source>
</reference>
<evidence type="ECO:0000313" key="2">
    <source>
        <dbReference type="Proteomes" id="UP000199480"/>
    </source>
</evidence>
<protein>
    <submittedName>
        <fullName evidence="1">Uncharacterized protein</fullName>
    </submittedName>
</protein>
<sequence length="40" mass="3946">MSNPFVPLIWFFAGMAAAGTALMALALCRAASAGDGTDGA</sequence>
<proteinExistence type="predicted"/>
<dbReference type="RefSeq" id="WP_268233791.1">
    <property type="nucleotide sequence ID" value="NZ_JBQKGK010000037.1"/>
</dbReference>
<dbReference type="Proteomes" id="UP000199480">
    <property type="component" value="Chromosome I"/>
</dbReference>
<dbReference type="EMBL" id="LT629759">
    <property type="protein sequence ID" value="SDR79836.1"/>
    <property type="molecule type" value="Genomic_DNA"/>
</dbReference>
<gene>
    <name evidence="1" type="ORF">SAMN04489857_1213</name>
</gene>
<evidence type="ECO:0000313" key="1">
    <source>
        <dbReference type="EMBL" id="SDR79836.1"/>
    </source>
</evidence>
<dbReference type="GeneID" id="78695564"/>
<organism evidence="1 2">
    <name type="scientific">Parafannyhessea umbonata</name>
    <dbReference type="NCBI Taxonomy" id="604330"/>
    <lineage>
        <taxon>Bacteria</taxon>
        <taxon>Bacillati</taxon>
        <taxon>Actinomycetota</taxon>
        <taxon>Coriobacteriia</taxon>
        <taxon>Coriobacteriales</taxon>
        <taxon>Atopobiaceae</taxon>
        <taxon>Parafannyhessea</taxon>
    </lineage>
</organism>
<accession>A0A1H1LZ64</accession>
<name>A0A1H1LZ64_9ACTN</name>
<dbReference type="AlphaFoldDB" id="A0A1H1LZ64"/>